<dbReference type="Gene3D" id="3.40.50.2300">
    <property type="match status" value="2"/>
</dbReference>
<dbReference type="PANTHER" id="PTHR47628:SF1">
    <property type="entry name" value="ALIPHATIC AMIDASE EXPRESSION-REGULATING PROTEIN"/>
    <property type="match status" value="1"/>
</dbReference>
<dbReference type="Proteomes" id="UP001597046">
    <property type="component" value="Unassembled WGS sequence"/>
</dbReference>
<keyword evidence="1" id="KW-0732">Signal</keyword>
<dbReference type="Pfam" id="PF13433">
    <property type="entry name" value="Peripla_BP_5"/>
    <property type="match status" value="1"/>
</dbReference>
<evidence type="ECO:0000256" key="1">
    <source>
        <dbReference type="SAM" id="SignalP"/>
    </source>
</evidence>
<name>A0ABW3MZA3_9MICO</name>
<dbReference type="RefSeq" id="WP_386053927.1">
    <property type="nucleotide sequence ID" value="NZ_JBHTKH010000012.1"/>
</dbReference>
<comment type="caution">
    <text evidence="2">The sequence shown here is derived from an EMBL/GenBank/DDBJ whole genome shotgun (WGS) entry which is preliminary data.</text>
</comment>
<feature type="signal peptide" evidence="1">
    <location>
        <begin position="1"/>
        <end position="27"/>
    </location>
</feature>
<gene>
    <name evidence="2" type="ORF">ACFQ2V_16400</name>
</gene>
<dbReference type="SUPFAM" id="SSF53822">
    <property type="entry name" value="Periplasmic binding protein-like I"/>
    <property type="match status" value="1"/>
</dbReference>
<accession>A0ABW3MZA3</accession>
<sequence length="423" mass="45341">MSHTTRRSQHARLLPVTLALLASGSLAACSGGAFSSGGSQANTSGPIKIGMLLDQTGELNLAGKPMQKAAEMAVADVNSHGGVLGRTLELKSYDPQSDNAKYAQYASQLAEQDKVDVIMGGITSASREAVRPVADRTKTLYMYNEPYEGGVCDKNTFLNGATLDQTIAPLMPWGINKYGPKVYVVAADYNFGHNAAKWVQKLTTQAGGTVVNTEFVPLNVSDFNSIINHIQAAKPDLIASMLVGTNHVAFYRAYAAAGLNRSTPILSETFGLSGEQVVLDPKEASNIFVAASYYAALDRPENVAFKKAWHQTNGASYQEPTAQDIDVWNGIHMYAEAAKKAGSTDRVKVTAALEGGTSFDGPGGQVSVDPKTHHSVYDVHIASTNDKHSFDIVKTTPQVQPAWEQQVCDLQAKPDVNKQFSLD</sequence>
<dbReference type="PROSITE" id="PS51257">
    <property type="entry name" value="PROKAR_LIPOPROTEIN"/>
    <property type="match status" value="1"/>
</dbReference>
<dbReference type="PANTHER" id="PTHR47628">
    <property type="match status" value="1"/>
</dbReference>
<dbReference type="InterPro" id="IPR028082">
    <property type="entry name" value="Peripla_BP_I"/>
</dbReference>
<dbReference type="EMBL" id="JBHTKH010000012">
    <property type="protein sequence ID" value="MFD1055896.1"/>
    <property type="molecule type" value="Genomic_DNA"/>
</dbReference>
<evidence type="ECO:0000313" key="3">
    <source>
        <dbReference type="Proteomes" id="UP001597046"/>
    </source>
</evidence>
<reference evidence="3" key="1">
    <citation type="journal article" date="2019" name="Int. J. Syst. Evol. Microbiol.">
        <title>The Global Catalogue of Microorganisms (GCM) 10K type strain sequencing project: providing services to taxonomists for standard genome sequencing and annotation.</title>
        <authorList>
            <consortium name="The Broad Institute Genomics Platform"/>
            <consortium name="The Broad Institute Genome Sequencing Center for Infectious Disease"/>
            <person name="Wu L."/>
            <person name="Ma J."/>
        </authorList>
    </citation>
    <scope>NUCLEOTIDE SEQUENCE [LARGE SCALE GENOMIC DNA]</scope>
    <source>
        <strain evidence="3">CCUG 57508</strain>
    </source>
</reference>
<organism evidence="2 3">
    <name type="scientific">Terrabacter terrigena</name>
    <dbReference type="NCBI Taxonomy" id="574718"/>
    <lineage>
        <taxon>Bacteria</taxon>
        <taxon>Bacillati</taxon>
        <taxon>Actinomycetota</taxon>
        <taxon>Actinomycetes</taxon>
        <taxon>Micrococcales</taxon>
        <taxon>Intrasporangiaceae</taxon>
        <taxon>Terrabacter</taxon>
    </lineage>
</organism>
<proteinExistence type="predicted"/>
<feature type="chain" id="PRO_5047383438" evidence="1">
    <location>
        <begin position="28"/>
        <end position="423"/>
    </location>
</feature>
<evidence type="ECO:0000313" key="2">
    <source>
        <dbReference type="EMBL" id="MFD1055896.1"/>
    </source>
</evidence>
<keyword evidence="3" id="KW-1185">Reference proteome</keyword>
<protein>
    <submittedName>
        <fullName evidence="2">Transporter substrate-binding protein</fullName>
    </submittedName>
</protein>